<dbReference type="Proteomes" id="UP000829354">
    <property type="component" value="Chromosome V"/>
</dbReference>
<sequence length="127" mass="13934">MKGADFIVAVDTWVREMIRSWSLINGKMLSFEPCNEYTTIKQGDTCFQVSVAYGLDLADLQAKYDCNALQIAICNPDDDTKHCCSNGGYCGVGKDMVVVLLNSEVRSFLIGQRSKSHGPSTNRATAN</sequence>
<gene>
    <name evidence="2" type="ORF">L5515_006069</name>
</gene>
<dbReference type="Gene3D" id="3.10.350.10">
    <property type="entry name" value="LysM domain"/>
    <property type="match status" value="1"/>
</dbReference>
<protein>
    <recommendedName>
        <fullName evidence="1">LysM domain-containing protein</fullName>
    </recommendedName>
</protein>
<dbReference type="InterPro" id="IPR036779">
    <property type="entry name" value="LysM_dom_sf"/>
</dbReference>
<dbReference type="CDD" id="cd00118">
    <property type="entry name" value="LysM"/>
    <property type="match status" value="1"/>
</dbReference>
<name>A0AAE9JHQ2_CAEBR</name>
<keyword evidence="3" id="KW-1185">Reference proteome</keyword>
<organism evidence="2 3">
    <name type="scientific">Caenorhabditis briggsae</name>
    <dbReference type="NCBI Taxonomy" id="6238"/>
    <lineage>
        <taxon>Eukaryota</taxon>
        <taxon>Metazoa</taxon>
        <taxon>Ecdysozoa</taxon>
        <taxon>Nematoda</taxon>
        <taxon>Chromadorea</taxon>
        <taxon>Rhabditida</taxon>
        <taxon>Rhabditina</taxon>
        <taxon>Rhabditomorpha</taxon>
        <taxon>Rhabditoidea</taxon>
        <taxon>Rhabditidae</taxon>
        <taxon>Peloderinae</taxon>
        <taxon>Caenorhabditis</taxon>
    </lineage>
</organism>
<feature type="domain" description="LysM" evidence="1">
    <location>
        <begin position="39"/>
        <end position="63"/>
    </location>
</feature>
<dbReference type="AlphaFoldDB" id="A0AAE9JHQ2"/>
<reference evidence="2 3" key="1">
    <citation type="submission" date="2022-04" db="EMBL/GenBank/DDBJ databases">
        <title>Chromosome-level reference genomes for two strains of Caenorhabditis briggsae: an improved platform for comparative genomics.</title>
        <authorList>
            <person name="Stevens L."/>
            <person name="Andersen E."/>
        </authorList>
    </citation>
    <scope>NUCLEOTIDE SEQUENCE [LARGE SCALE GENOMIC DNA]</scope>
    <source>
        <strain evidence="2">VX34</strain>
        <tissue evidence="2">Whole-organism</tissue>
    </source>
</reference>
<dbReference type="Pfam" id="PF01476">
    <property type="entry name" value="LysM"/>
    <property type="match status" value="1"/>
</dbReference>
<evidence type="ECO:0000313" key="2">
    <source>
        <dbReference type="EMBL" id="UMM32171.1"/>
    </source>
</evidence>
<evidence type="ECO:0000259" key="1">
    <source>
        <dbReference type="Pfam" id="PF01476"/>
    </source>
</evidence>
<evidence type="ECO:0000313" key="3">
    <source>
        <dbReference type="Proteomes" id="UP000829354"/>
    </source>
</evidence>
<proteinExistence type="predicted"/>
<accession>A0AAE9JHQ2</accession>
<dbReference type="InterPro" id="IPR018392">
    <property type="entry name" value="LysM"/>
</dbReference>
<dbReference type="EMBL" id="CP092624">
    <property type="protein sequence ID" value="UMM32171.1"/>
    <property type="molecule type" value="Genomic_DNA"/>
</dbReference>